<feature type="region of interest" description="Disordered" evidence="1">
    <location>
        <begin position="38"/>
        <end position="71"/>
    </location>
</feature>
<evidence type="ECO:0000256" key="1">
    <source>
        <dbReference type="SAM" id="MobiDB-lite"/>
    </source>
</evidence>
<comment type="caution">
    <text evidence="2">The sequence shown here is derived from an EMBL/GenBank/DDBJ whole genome shotgun (WGS) entry which is preliminary data.</text>
</comment>
<feature type="compositionally biased region" description="Polar residues" evidence="1">
    <location>
        <begin position="38"/>
        <end position="52"/>
    </location>
</feature>
<feature type="compositionally biased region" description="Basic and acidic residues" evidence="1">
    <location>
        <begin position="55"/>
        <end position="71"/>
    </location>
</feature>
<keyword evidence="3" id="KW-1185">Reference proteome</keyword>
<gene>
    <name evidence="2" type="ORF">GQX73_g3222</name>
</gene>
<evidence type="ECO:0000313" key="2">
    <source>
        <dbReference type="EMBL" id="KAF2970382.1"/>
    </source>
</evidence>
<dbReference type="AlphaFoldDB" id="A0A7C8IZS8"/>
<proteinExistence type="predicted"/>
<evidence type="ECO:0000313" key="3">
    <source>
        <dbReference type="Proteomes" id="UP000481858"/>
    </source>
</evidence>
<dbReference type="InParanoid" id="A0A7C8IZS8"/>
<name>A0A7C8IZS8_9PEZI</name>
<dbReference type="EMBL" id="WUBL01000024">
    <property type="protein sequence ID" value="KAF2970382.1"/>
    <property type="molecule type" value="Genomic_DNA"/>
</dbReference>
<organism evidence="2 3">
    <name type="scientific">Xylaria multiplex</name>
    <dbReference type="NCBI Taxonomy" id="323545"/>
    <lineage>
        <taxon>Eukaryota</taxon>
        <taxon>Fungi</taxon>
        <taxon>Dikarya</taxon>
        <taxon>Ascomycota</taxon>
        <taxon>Pezizomycotina</taxon>
        <taxon>Sordariomycetes</taxon>
        <taxon>Xylariomycetidae</taxon>
        <taxon>Xylariales</taxon>
        <taxon>Xylariaceae</taxon>
        <taxon>Xylaria</taxon>
    </lineage>
</organism>
<accession>A0A7C8IZS8</accession>
<reference evidence="2 3" key="1">
    <citation type="submission" date="2019-12" db="EMBL/GenBank/DDBJ databases">
        <title>Draft genome sequence of the ascomycete Xylaria multiplex DSM 110363.</title>
        <authorList>
            <person name="Buettner E."/>
            <person name="Kellner H."/>
        </authorList>
    </citation>
    <scope>NUCLEOTIDE SEQUENCE [LARGE SCALE GENOMIC DNA]</scope>
    <source>
        <strain evidence="2 3">DSM 110363</strain>
    </source>
</reference>
<protein>
    <submittedName>
        <fullName evidence="2">Uncharacterized protein</fullName>
    </submittedName>
</protein>
<dbReference type="Proteomes" id="UP000481858">
    <property type="component" value="Unassembled WGS sequence"/>
</dbReference>
<sequence>MDTEKSAMQFYRECLAVGSLRDAHFWFDIGELTGQATFYPTTGASGDTQSARNGGLDDRLPVEPGTARHKD</sequence>